<dbReference type="Gene3D" id="3.30.559.10">
    <property type="entry name" value="Chloramphenicol acetyltransferase-like domain"/>
    <property type="match status" value="2"/>
</dbReference>
<name>B9FQQ2_ORYSJ</name>
<reference evidence="3" key="1">
    <citation type="journal article" date="2005" name="PLoS Biol.">
        <title>The genomes of Oryza sativa: a history of duplications.</title>
        <authorList>
            <person name="Yu J."/>
            <person name="Wang J."/>
            <person name="Lin W."/>
            <person name="Li S."/>
            <person name="Li H."/>
            <person name="Zhou J."/>
            <person name="Ni P."/>
            <person name="Dong W."/>
            <person name="Hu S."/>
            <person name="Zeng C."/>
            <person name="Zhang J."/>
            <person name="Zhang Y."/>
            <person name="Li R."/>
            <person name="Xu Z."/>
            <person name="Li S."/>
            <person name="Li X."/>
            <person name="Zheng H."/>
            <person name="Cong L."/>
            <person name="Lin L."/>
            <person name="Yin J."/>
            <person name="Geng J."/>
            <person name="Li G."/>
            <person name="Shi J."/>
            <person name="Liu J."/>
            <person name="Lv H."/>
            <person name="Li J."/>
            <person name="Wang J."/>
            <person name="Deng Y."/>
            <person name="Ran L."/>
            <person name="Shi X."/>
            <person name="Wang X."/>
            <person name="Wu Q."/>
            <person name="Li C."/>
            <person name="Ren X."/>
            <person name="Wang J."/>
            <person name="Wang X."/>
            <person name="Li D."/>
            <person name="Liu D."/>
            <person name="Zhang X."/>
            <person name="Ji Z."/>
            <person name="Zhao W."/>
            <person name="Sun Y."/>
            <person name="Zhang Z."/>
            <person name="Bao J."/>
            <person name="Han Y."/>
            <person name="Dong L."/>
            <person name="Ji J."/>
            <person name="Chen P."/>
            <person name="Wu S."/>
            <person name="Liu J."/>
            <person name="Xiao Y."/>
            <person name="Bu D."/>
            <person name="Tan J."/>
            <person name="Yang L."/>
            <person name="Ye C."/>
            <person name="Zhang J."/>
            <person name="Xu J."/>
            <person name="Zhou Y."/>
            <person name="Yu Y."/>
            <person name="Zhang B."/>
            <person name="Zhuang S."/>
            <person name="Wei H."/>
            <person name="Liu B."/>
            <person name="Lei M."/>
            <person name="Yu H."/>
            <person name="Li Y."/>
            <person name="Xu H."/>
            <person name="Wei S."/>
            <person name="He X."/>
            <person name="Fang L."/>
            <person name="Zhang Z."/>
            <person name="Zhang Y."/>
            <person name="Huang X."/>
            <person name="Su Z."/>
            <person name="Tong W."/>
            <person name="Li J."/>
            <person name="Tong Z."/>
            <person name="Li S."/>
            <person name="Ye J."/>
            <person name="Wang L."/>
            <person name="Fang L."/>
            <person name="Lei T."/>
            <person name="Chen C."/>
            <person name="Chen H."/>
            <person name="Xu Z."/>
            <person name="Li H."/>
            <person name="Huang H."/>
            <person name="Zhang F."/>
            <person name="Xu H."/>
            <person name="Li N."/>
            <person name="Zhao C."/>
            <person name="Li S."/>
            <person name="Dong L."/>
            <person name="Huang Y."/>
            <person name="Li L."/>
            <person name="Xi Y."/>
            <person name="Qi Q."/>
            <person name="Li W."/>
            <person name="Zhang B."/>
            <person name="Hu W."/>
            <person name="Zhang Y."/>
            <person name="Tian X."/>
            <person name="Jiao Y."/>
            <person name="Liang X."/>
            <person name="Jin J."/>
            <person name="Gao L."/>
            <person name="Zheng W."/>
            <person name="Hao B."/>
            <person name="Liu S."/>
            <person name="Wang W."/>
            <person name="Yuan L."/>
            <person name="Cao M."/>
            <person name="McDermott J."/>
            <person name="Samudrala R."/>
            <person name="Wang J."/>
            <person name="Wong G.K."/>
            <person name="Yang H."/>
        </authorList>
    </citation>
    <scope>NUCLEOTIDE SEQUENCE [LARGE SCALE GENOMIC DNA]</scope>
</reference>
<evidence type="ECO:0000256" key="2">
    <source>
        <dbReference type="SAM" id="MobiDB-lite"/>
    </source>
</evidence>
<gene>
    <name evidence="3" type="ORF">OsJ_22517</name>
</gene>
<evidence type="ECO:0000256" key="1">
    <source>
        <dbReference type="ARBA" id="ARBA00009861"/>
    </source>
</evidence>
<dbReference type="InterPro" id="IPR023213">
    <property type="entry name" value="CAT-like_dom_sf"/>
</dbReference>
<dbReference type="EMBL" id="CM000143">
    <property type="protein sequence ID" value="EEE66294.1"/>
    <property type="molecule type" value="Genomic_DNA"/>
</dbReference>
<dbReference type="InterPro" id="IPR050898">
    <property type="entry name" value="Plant_acyltransferase"/>
</dbReference>
<feature type="region of interest" description="Disordered" evidence="2">
    <location>
        <begin position="26"/>
        <end position="49"/>
    </location>
</feature>
<sequence length="445" mass="47628">MEIELETQGRGKMPLAVAAAGGERESLEDEGHCGIKSGPPVLVTPSSEPTPAAATIRLTSADKSRLGLSFTAFLVFERRRRRSRVHRPAETVRRALSRALVHYYPLAGHVVAAGDDDNVVLSCTGEGGGLPFVAATASCTLEDVDDGDGDLPLADLAIWYGGESCWMSDPLLMMQVTEFECGGFVVGVTWNHGVADTYGLAQFLRAVGELACGLPSPSVIPKHVDFAYCDIMIPWSFVNRVKAEFVSRNGGGGGRRRCSVFDVVTAAIWQCRTRAIHGRRCRSDAPAVLLFAVNARPHIGAKDGYYGNCITRQVVASTADAVAYGDIVDVVKLVNDAKERIPEELLRNKLRGKQGVDGGGGEGLFVGPMHRLYVSSWAGLGLDGIDFGGGKPARVIPRMEVTVMPSCLPCLPCSRSNGSDGVNAVAWCVTDEHVDVFRAELAKLQ</sequence>
<dbReference type="Proteomes" id="UP000007752">
    <property type="component" value="Chromosome 6"/>
</dbReference>
<proteinExistence type="inferred from homology"/>
<dbReference type="PANTHER" id="PTHR31147:SF26">
    <property type="entry name" value="OS06G0699100 PROTEIN"/>
    <property type="match status" value="1"/>
</dbReference>
<dbReference type="Pfam" id="PF02458">
    <property type="entry name" value="Transferase"/>
    <property type="match status" value="2"/>
</dbReference>
<dbReference type="PANTHER" id="PTHR31147">
    <property type="entry name" value="ACYL TRANSFERASE 4"/>
    <property type="match status" value="1"/>
</dbReference>
<dbReference type="AlphaFoldDB" id="B9FQQ2"/>
<protein>
    <submittedName>
        <fullName evidence="3">Uncharacterized protein</fullName>
    </submittedName>
</protein>
<dbReference type="GO" id="GO:0050734">
    <property type="term" value="F:hydroxycinnamoyltransferase activity"/>
    <property type="evidence" value="ECO:0007669"/>
    <property type="project" value="UniProtKB-ARBA"/>
</dbReference>
<accession>B9FQQ2</accession>
<evidence type="ECO:0000313" key="3">
    <source>
        <dbReference type="EMBL" id="EEE66294.1"/>
    </source>
</evidence>
<comment type="similarity">
    <text evidence="1">Belongs to the plant acyltransferase family.</text>
</comment>
<reference evidence="3" key="2">
    <citation type="submission" date="2008-12" db="EMBL/GenBank/DDBJ databases">
        <title>Improved gene annotation of the rice (Oryza sativa) genomes.</title>
        <authorList>
            <person name="Wang J."/>
            <person name="Li R."/>
            <person name="Fan W."/>
            <person name="Huang Q."/>
            <person name="Zhang J."/>
            <person name="Zhou Y."/>
            <person name="Hu Y."/>
            <person name="Zi S."/>
            <person name="Li J."/>
            <person name="Ni P."/>
            <person name="Zheng H."/>
            <person name="Zhang Y."/>
            <person name="Zhao M."/>
            <person name="Hao Q."/>
            <person name="McDermott J."/>
            <person name="Samudrala R."/>
            <person name="Kristiansen K."/>
            <person name="Wong G.K.-S."/>
        </authorList>
    </citation>
    <scope>NUCLEOTIDE SEQUENCE</scope>
</reference>
<organism evidence="3">
    <name type="scientific">Oryza sativa subsp. japonica</name>
    <name type="common">Rice</name>
    <dbReference type="NCBI Taxonomy" id="39947"/>
    <lineage>
        <taxon>Eukaryota</taxon>
        <taxon>Viridiplantae</taxon>
        <taxon>Streptophyta</taxon>
        <taxon>Embryophyta</taxon>
        <taxon>Tracheophyta</taxon>
        <taxon>Spermatophyta</taxon>
        <taxon>Magnoliopsida</taxon>
        <taxon>Liliopsida</taxon>
        <taxon>Poales</taxon>
        <taxon>Poaceae</taxon>
        <taxon>BOP clade</taxon>
        <taxon>Oryzoideae</taxon>
        <taxon>Oryzeae</taxon>
        <taxon>Oryzinae</taxon>
        <taxon>Oryza</taxon>
        <taxon>Oryza sativa</taxon>
    </lineage>
</organism>